<keyword evidence="3" id="KW-1185">Reference proteome</keyword>
<protein>
    <submittedName>
        <fullName evidence="2">Uncharacterized protein</fullName>
    </submittedName>
</protein>
<feature type="region of interest" description="Disordered" evidence="1">
    <location>
        <begin position="1"/>
        <end position="87"/>
    </location>
</feature>
<evidence type="ECO:0000313" key="2">
    <source>
        <dbReference type="EMBL" id="OSD03964.1"/>
    </source>
</evidence>
<dbReference type="AlphaFoldDB" id="A0A1Y2ITK4"/>
<organism evidence="2 3">
    <name type="scientific">Trametes coccinea (strain BRFM310)</name>
    <name type="common">Pycnoporus coccineus</name>
    <dbReference type="NCBI Taxonomy" id="1353009"/>
    <lineage>
        <taxon>Eukaryota</taxon>
        <taxon>Fungi</taxon>
        <taxon>Dikarya</taxon>
        <taxon>Basidiomycota</taxon>
        <taxon>Agaricomycotina</taxon>
        <taxon>Agaricomycetes</taxon>
        <taxon>Polyporales</taxon>
        <taxon>Polyporaceae</taxon>
        <taxon>Trametes</taxon>
    </lineage>
</organism>
<feature type="compositionally biased region" description="Basic and acidic residues" evidence="1">
    <location>
        <begin position="69"/>
        <end position="87"/>
    </location>
</feature>
<sequence length="212" mass="22637">MPHSYRSAGERGGDIAAERAGPGPGTYIVMGVRSAENGPGRGGRRGSGESNGQVDWEVAHNAGGSMGEHAGRREAGEERVRARETARLEGDPEEIPLQLVRARRDAGVCLLDDPRGSLGERTGAPCAARSSVDARTRSRWRRLSLGCAVRSEVRVVECYAPVPCGTWGSHRSDLSKNIAPTVLRSAFLLLLISTVRLESCGKRTPPVIASSR</sequence>
<gene>
    <name evidence="2" type="ORF">PYCCODRAFT_164785</name>
</gene>
<evidence type="ECO:0000313" key="3">
    <source>
        <dbReference type="Proteomes" id="UP000193067"/>
    </source>
</evidence>
<dbReference type="EMBL" id="KZ084098">
    <property type="protein sequence ID" value="OSD03964.1"/>
    <property type="molecule type" value="Genomic_DNA"/>
</dbReference>
<evidence type="ECO:0000256" key="1">
    <source>
        <dbReference type="SAM" id="MobiDB-lite"/>
    </source>
</evidence>
<accession>A0A1Y2ITK4</accession>
<proteinExistence type="predicted"/>
<dbReference type="Proteomes" id="UP000193067">
    <property type="component" value="Unassembled WGS sequence"/>
</dbReference>
<feature type="compositionally biased region" description="Basic and acidic residues" evidence="1">
    <location>
        <begin position="8"/>
        <end position="17"/>
    </location>
</feature>
<name>A0A1Y2ITK4_TRAC3</name>
<reference evidence="2 3" key="1">
    <citation type="journal article" date="2015" name="Biotechnol. Biofuels">
        <title>Enhanced degradation of softwood versus hardwood by the white-rot fungus Pycnoporus coccineus.</title>
        <authorList>
            <person name="Couturier M."/>
            <person name="Navarro D."/>
            <person name="Chevret D."/>
            <person name="Henrissat B."/>
            <person name="Piumi F."/>
            <person name="Ruiz-Duenas F.J."/>
            <person name="Martinez A.T."/>
            <person name="Grigoriev I.V."/>
            <person name="Riley R."/>
            <person name="Lipzen A."/>
            <person name="Berrin J.G."/>
            <person name="Master E.R."/>
            <person name="Rosso M.N."/>
        </authorList>
    </citation>
    <scope>NUCLEOTIDE SEQUENCE [LARGE SCALE GENOMIC DNA]</scope>
    <source>
        <strain evidence="2 3">BRFM310</strain>
    </source>
</reference>